<protein>
    <submittedName>
        <fullName evidence="1">Uncharacterized protein</fullName>
    </submittedName>
</protein>
<evidence type="ECO:0000313" key="1">
    <source>
        <dbReference type="EMBL" id="GBC00358.1"/>
    </source>
</evidence>
<keyword evidence="2" id="KW-1185">Reference proteome</keyword>
<dbReference type="Proteomes" id="UP000247702">
    <property type="component" value="Unassembled WGS sequence"/>
</dbReference>
<comment type="caution">
    <text evidence="1">The sequence shown here is derived from an EMBL/GenBank/DDBJ whole genome shotgun (WGS) entry which is preliminary data.</text>
</comment>
<dbReference type="EMBL" id="BEXD01003142">
    <property type="protein sequence ID" value="GBC00358.1"/>
    <property type="molecule type" value="Genomic_DNA"/>
</dbReference>
<gene>
    <name evidence="1" type="ORF">RclHR1_38260001</name>
</gene>
<organism evidence="1 2">
    <name type="scientific">Rhizophagus clarus</name>
    <dbReference type="NCBI Taxonomy" id="94130"/>
    <lineage>
        <taxon>Eukaryota</taxon>
        <taxon>Fungi</taxon>
        <taxon>Fungi incertae sedis</taxon>
        <taxon>Mucoromycota</taxon>
        <taxon>Glomeromycotina</taxon>
        <taxon>Glomeromycetes</taxon>
        <taxon>Glomerales</taxon>
        <taxon>Glomeraceae</taxon>
        <taxon>Rhizophagus</taxon>
    </lineage>
</organism>
<name>A0A2Z6RCV6_9GLOM</name>
<accession>A0A2Z6RCV6</accession>
<feature type="non-terminal residue" evidence="1">
    <location>
        <position position="1"/>
    </location>
</feature>
<evidence type="ECO:0000313" key="2">
    <source>
        <dbReference type="Proteomes" id="UP000247702"/>
    </source>
</evidence>
<dbReference type="AlphaFoldDB" id="A0A2Z6RCV6"/>
<sequence length="143" mass="16706">EETTFINDDEIIDNNKDINIYFLIESQSEEDNNAEVNLSDDESMTESSDKDSIISNLSYETNVDINEYNEYDALYSGMLDGPKDIYQEFLSKEYAEFMHIITKFHVQDFLANVFIKFFNKYSNCKDKPLLSISQIGRTFIENL</sequence>
<proteinExistence type="predicted"/>
<reference evidence="1 2" key="1">
    <citation type="submission" date="2017-11" db="EMBL/GenBank/DDBJ databases">
        <title>The genome of Rhizophagus clarus HR1 reveals common genetic basis of auxotrophy among arbuscular mycorrhizal fungi.</title>
        <authorList>
            <person name="Kobayashi Y."/>
        </authorList>
    </citation>
    <scope>NUCLEOTIDE SEQUENCE [LARGE SCALE GENOMIC DNA]</scope>
    <source>
        <strain evidence="1 2">HR1</strain>
    </source>
</reference>